<dbReference type="PANTHER" id="PTHR10361">
    <property type="entry name" value="SODIUM-BILE ACID COTRANSPORTER"/>
    <property type="match status" value="1"/>
</dbReference>
<evidence type="ECO:0000256" key="5">
    <source>
        <dbReference type="SAM" id="Phobius"/>
    </source>
</evidence>
<evidence type="ECO:0000256" key="3">
    <source>
        <dbReference type="ARBA" id="ARBA00022989"/>
    </source>
</evidence>
<dbReference type="InterPro" id="IPR038770">
    <property type="entry name" value="Na+/solute_symporter_sf"/>
</dbReference>
<gene>
    <name evidence="6" type="ORF">BFG52_08545</name>
</gene>
<dbReference type="Gene3D" id="1.20.1530.20">
    <property type="match status" value="1"/>
</dbReference>
<feature type="transmembrane region" description="Helical" evidence="5">
    <location>
        <begin position="170"/>
        <end position="187"/>
    </location>
</feature>
<feature type="transmembrane region" description="Helical" evidence="5">
    <location>
        <begin position="103"/>
        <end position="126"/>
    </location>
</feature>
<feature type="transmembrane region" description="Helical" evidence="5">
    <location>
        <begin position="68"/>
        <end position="91"/>
    </location>
</feature>
<feature type="transmembrane region" description="Helical" evidence="5">
    <location>
        <begin position="258"/>
        <end position="279"/>
    </location>
</feature>
<keyword evidence="7" id="KW-1185">Reference proteome</keyword>
<dbReference type="InterPro" id="IPR004710">
    <property type="entry name" value="Bilac:Na_transpt"/>
</dbReference>
<evidence type="ECO:0000256" key="4">
    <source>
        <dbReference type="ARBA" id="ARBA00023136"/>
    </source>
</evidence>
<proteinExistence type="predicted"/>
<protein>
    <submittedName>
        <fullName evidence="6">Bile acid:sodium symporter</fullName>
    </submittedName>
</protein>
<comment type="subcellular location">
    <subcellularLocation>
        <location evidence="1">Membrane</location>
        <topology evidence="1">Multi-pass membrane protein</topology>
    </subcellularLocation>
</comment>
<sequence>MDAGIITILLPLALAIIMMGLGFELTLKDFVRVSKYPKAIFIALFCQLVILVAIAFILAKILNLPPLLAVGLMLLAASPGGPTANIFSYLFKGDIALNISLTAINSVVAAFSLPFIVNLALLHFMQDQQQIGLQLAKVIQVFVIILLPVIVGMLLRHYRPQLTEALNRPFRVFSIVFLVLIIAFALFKEKDNIMQYMTQVGLATALFCIFSLAIGYSIPRLFGVPSFQARACAFEIGIHNSTLAMTIALSILSSTTMAMPAAVYSIFMYIFATAFGFIIGQEKQKAIPIVTATQQPIEDLKS</sequence>
<dbReference type="PANTHER" id="PTHR10361:SF24">
    <property type="entry name" value="P3 PROTEIN"/>
    <property type="match status" value="1"/>
</dbReference>
<dbReference type="OrthoDB" id="9806785at2"/>
<dbReference type="EMBL" id="CP016895">
    <property type="protein sequence ID" value="AOA58396.1"/>
    <property type="molecule type" value="Genomic_DNA"/>
</dbReference>
<organism evidence="6 7">
    <name type="scientific">Acinetobacter larvae</name>
    <dbReference type="NCBI Taxonomy" id="1789224"/>
    <lineage>
        <taxon>Bacteria</taxon>
        <taxon>Pseudomonadati</taxon>
        <taxon>Pseudomonadota</taxon>
        <taxon>Gammaproteobacteria</taxon>
        <taxon>Moraxellales</taxon>
        <taxon>Moraxellaceae</taxon>
        <taxon>Acinetobacter</taxon>
    </lineage>
</organism>
<keyword evidence="4 5" id="KW-0472">Membrane</keyword>
<feature type="transmembrane region" description="Helical" evidence="5">
    <location>
        <begin position="138"/>
        <end position="158"/>
    </location>
</feature>
<feature type="transmembrane region" description="Helical" evidence="5">
    <location>
        <begin position="6"/>
        <end position="27"/>
    </location>
</feature>
<name>A0A1B2LZM7_9GAMM</name>
<dbReference type="RefSeq" id="WP_067554746.1">
    <property type="nucleotide sequence ID" value="NZ_CP016895.1"/>
</dbReference>
<reference evidence="6 7" key="1">
    <citation type="submission" date="2016-08" db="EMBL/GenBank/DDBJ databases">
        <authorList>
            <person name="Seilhamer J.J."/>
        </authorList>
    </citation>
    <scope>NUCLEOTIDE SEQUENCE [LARGE SCALE GENOMIC DNA]</scope>
    <source>
        <strain evidence="6 7">BRTC-1</strain>
    </source>
</reference>
<dbReference type="Pfam" id="PF01758">
    <property type="entry name" value="SBF"/>
    <property type="match status" value="1"/>
</dbReference>
<dbReference type="GO" id="GO:0016020">
    <property type="term" value="C:membrane"/>
    <property type="evidence" value="ECO:0007669"/>
    <property type="project" value="UniProtKB-SubCell"/>
</dbReference>
<feature type="transmembrane region" description="Helical" evidence="5">
    <location>
        <begin position="39"/>
        <end position="62"/>
    </location>
</feature>
<dbReference type="KEGG" id="ala:BFG52_08545"/>
<dbReference type="InterPro" id="IPR002657">
    <property type="entry name" value="BilAc:Na_symport/Acr3"/>
</dbReference>
<keyword evidence="3 5" id="KW-1133">Transmembrane helix</keyword>
<keyword evidence="2 5" id="KW-0812">Transmembrane</keyword>
<evidence type="ECO:0000313" key="6">
    <source>
        <dbReference type="EMBL" id="AOA58396.1"/>
    </source>
</evidence>
<dbReference type="STRING" id="1789224.BFG52_08545"/>
<evidence type="ECO:0000256" key="2">
    <source>
        <dbReference type="ARBA" id="ARBA00022692"/>
    </source>
</evidence>
<evidence type="ECO:0000313" key="7">
    <source>
        <dbReference type="Proteomes" id="UP000093391"/>
    </source>
</evidence>
<evidence type="ECO:0000256" key="1">
    <source>
        <dbReference type="ARBA" id="ARBA00004141"/>
    </source>
</evidence>
<feature type="transmembrane region" description="Helical" evidence="5">
    <location>
        <begin position="231"/>
        <end position="252"/>
    </location>
</feature>
<dbReference type="AlphaFoldDB" id="A0A1B2LZM7"/>
<accession>A0A1B2LZM7</accession>
<feature type="transmembrane region" description="Helical" evidence="5">
    <location>
        <begin position="193"/>
        <end position="219"/>
    </location>
</feature>
<dbReference type="Proteomes" id="UP000093391">
    <property type="component" value="Chromosome"/>
</dbReference>